<comment type="similarity">
    <text evidence="1">Belongs to the asp23 family.</text>
</comment>
<gene>
    <name evidence="2" type="ORF">ACFSCY_08865</name>
</gene>
<dbReference type="InterPro" id="IPR005531">
    <property type="entry name" value="Asp23"/>
</dbReference>
<organism evidence="2 3">
    <name type="scientific">Pseudonocardia aurantiaca</name>
    <dbReference type="NCBI Taxonomy" id="75290"/>
    <lineage>
        <taxon>Bacteria</taxon>
        <taxon>Bacillati</taxon>
        <taxon>Actinomycetota</taxon>
        <taxon>Actinomycetes</taxon>
        <taxon>Pseudonocardiales</taxon>
        <taxon>Pseudonocardiaceae</taxon>
        <taxon>Pseudonocardia</taxon>
    </lineage>
</organism>
<dbReference type="Proteomes" id="UP001597145">
    <property type="component" value="Unassembled WGS sequence"/>
</dbReference>
<evidence type="ECO:0000313" key="2">
    <source>
        <dbReference type="EMBL" id="MFD1529553.1"/>
    </source>
</evidence>
<dbReference type="Pfam" id="PF03780">
    <property type="entry name" value="Asp23"/>
    <property type="match status" value="1"/>
</dbReference>
<evidence type="ECO:0000313" key="3">
    <source>
        <dbReference type="Proteomes" id="UP001597145"/>
    </source>
</evidence>
<dbReference type="EMBL" id="JBHUCP010000005">
    <property type="protein sequence ID" value="MFD1529553.1"/>
    <property type="molecule type" value="Genomic_DNA"/>
</dbReference>
<reference evidence="3" key="1">
    <citation type="journal article" date="2019" name="Int. J. Syst. Evol. Microbiol.">
        <title>The Global Catalogue of Microorganisms (GCM) 10K type strain sequencing project: providing services to taxonomists for standard genome sequencing and annotation.</title>
        <authorList>
            <consortium name="The Broad Institute Genomics Platform"/>
            <consortium name="The Broad Institute Genome Sequencing Center for Infectious Disease"/>
            <person name="Wu L."/>
            <person name="Ma J."/>
        </authorList>
    </citation>
    <scope>NUCLEOTIDE SEQUENCE [LARGE SCALE GENOMIC DNA]</scope>
    <source>
        <strain evidence="3">JCM 12165</strain>
    </source>
</reference>
<sequence length="125" mass="13347">MKGPLRAAEDRGVLDIHPSVLRKIVEHAADEVPGTLRHERRLAGIDVGEAGASARITLGAADAAALDVRLEITLQYPAPVRSVVEAVREHVGEELVRIAGHRVRTLTVTVAGLRPARPAAVARLH</sequence>
<keyword evidence="3" id="KW-1185">Reference proteome</keyword>
<accession>A0ABW4FFW4</accession>
<protein>
    <submittedName>
        <fullName evidence="2">Asp23/Gls24 family envelope stress response protein</fullName>
    </submittedName>
</protein>
<dbReference type="RefSeq" id="WP_343981574.1">
    <property type="nucleotide sequence ID" value="NZ_BAAAJG010000015.1"/>
</dbReference>
<comment type="caution">
    <text evidence="2">The sequence shown here is derived from an EMBL/GenBank/DDBJ whole genome shotgun (WGS) entry which is preliminary data.</text>
</comment>
<name>A0ABW4FFW4_9PSEU</name>
<evidence type="ECO:0000256" key="1">
    <source>
        <dbReference type="ARBA" id="ARBA00005721"/>
    </source>
</evidence>
<proteinExistence type="inferred from homology"/>